<sequence length="191" mass="21027">MTVYVRCTPVKAIVPRWGKPLRCEAESKDGYSAWYVRTLSWKKWSKGSASSSPERSSLKYLQNLSCSLTLLKYNDKMVCNLVENVRSYQSKLGEDIVYNNFVSIATVAKKGSSEETKENELPKEERKDTTIVNGAPSPPVILDAMSASCEARSPTKQPPSACRKKEALRAVKADGEAGLESGGAFTIAPHF</sequence>
<dbReference type="Proteomes" id="UP000046395">
    <property type="component" value="Unassembled WGS sequence"/>
</dbReference>
<proteinExistence type="predicted"/>
<evidence type="ECO:0000256" key="1">
    <source>
        <dbReference type="SAM" id="MobiDB-lite"/>
    </source>
</evidence>
<reference evidence="3" key="1">
    <citation type="submission" date="2019-12" db="UniProtKB">
        <authorList>
            <consortium name="WormBaseParasite"/>
        </authorList>
    </citation>
    <scope>IDENTIFICATION</scope>
</reference>
<keyword evidence="2" id="KW-1185">Reference proteome</keyword>
<dbReference type="WBParaSite" id="TMUE_3000013884.1">
    <property type="protein sequence ID" value="TMUE_3000013884.1"/>
    <property type="gene ID" value="WBGene00292547"/>
</dbReference>
<organism evidence="2 3">
    <name type="scientific">Trichuris muris</name>
    <name type="common">Mouse whipworm</name>
    <dbReference type="NCBI Taxonomy" id="70415"/>
    <lineage>
        <taxon>Eukaryota</taxon>
        <taxon>Metazoa</taxon>
        <taxon>Ecdysozoa</taxon>
        <taxon>Nematoda</taxon>
        <taxon>Enoplea</taxon>
        <taxon>Dorylaimia</taxon>
        <taxon>Trichinellida</taxon>
        <taxon>Trichuridae</taxon>
        <taxon>Trichuris</taxon>
    </lineage>
</organism>
<evidence type="ECO:0000313" key="3">
    <source>
        <dbReference type="WBParaSite" id="TMUE_3000013884.1"/>
    </source>
</evidence>
<dbReference type="AlphaFoldDB" id="A0A5S6R3J3"/>
<accession>A0A5S6R3J3</accession>
<evidence type="ECO:0000313" key="2">
    <source>
        <dbReference type="Proteomes" id="UP000046395"/>
    </source>
</evidence>
<name>A0A5S6R3J3_TRIMR</name>
<protein>
    <submittedName>
        <fullName evidence="3">Uncharacterized protein</fullName>
    </submittedName>
</protein>
<feature type="compositionally biased region" description="Basic and acidic residues" evidence="1">
    <location>
        <begin position="112"/>
        <end position="129"/>
    </location>
</feature>
<feature type="region of interest" description="Disordered" evidence="1">
    <location>
        <begin position="112"/>
        <end position="137"/>
    </location>
</feature>